<feature type="domain" description="DUF753" evidence="2">
    <location>
        <begin position="1156"/>
        <end position="1228"/>
    </location>
</feature>
<evidence type="ECO:0000259" key="2">
    <source>
        <dbReference type="Pfam" id="PF05444"/>
    </source>
</evidence>
<feature type="domain" description="DUF753" evidence="2">
    <location>
        <begin position="1386"/>
        <end position="1461"/>
    </location>
</feature>
<feature type="domain" description="DUF753" evidence="2">
    <location>
        <begin position="1721"/>
        <end position="1796"/>
    </location>
</feature>
<keyword evidence="4" id="KW-1185">Reference proteome</keyword>
<name>A0A182W9K8_9DIPT</name>
<organism evidence="3 4">
    <name type="scientific">Anopheles minimus</name>
    <dbReference type="NCBI Taxonomy" id="112268"/>
    <lineage>
        <taxon>Eukaryota</taxon>
        <taxon>Metazoa</taxon>
        <taxon>Ecdysozoa</taxon>
        <taxon>Arthropoda</taxon>
        <taxon>Hexapoda</taxon>
        <taxon>Insecta</taxon>
        <taxon>Pterygota</taxon>
        <taxon>Neoptera</taxon>
        <taxon>Endopterygota</taxon>
        <taxon>Diptera</taxon>
        <taxon>Nematocera</taxon>
        <taxon>Culicoidea</taxon>
        <taxon>Culicidae</taxon>
        <taxon>Anophelinae</taxon>
        <taxon>Anopheles</taxon>
    </lineage>
</organism>
<feature type="domain" description="DUF753" evidence="2">
    <location>
        <begin position="1805"/>
        <end position="1880"/>
    </location>
</feature>
<dbReference type="Proteomes" id="UP000075920">
    <property type="component" value="Unassembled WGS sequence"/>
</dbReference>
<feature type="domain" description="DUF753" evidence="2">
    <location>
        <begin position="1001"/>
        <end position="1067"/>
    </location>
</feature>
<sequence length="1914" mass="212579">MGILSGTLIASLICFQFFYPSQASVHQCLMCDSNQAGCAEGSLQYMRTCPEGSDACFTSVTNGVLLRGCLSHLTEVEAHQNCTEKEGRSCLSCSENGCNTASWLRCAHCDDAGPEKCSDRQYVTFCPQYRSSDQCYEIVGSSEMKPSSKGCESTLELAGNACDQIEQCSVIGRNSNNCTVQTSLKTPVQCLVCVSEHDSNGECVEGTLPAENCPQEEDVCFSRLHGNTLERNCLSTLSPAEQDICTGEDSTCITCNDSGCNTDHLLKCIQCKKSDNIECIDLVVSSTLKATFCPNFLPNARCFSRILVDDLERGCSSESAGVCLGNNRCLSCDTDGCNVESETYLNNVAQCFRCTSNNGDNMACDEVYLGAEECDQLEDSCFIRLQGDILERNCLSNLAEDNQQKCRNEEDNSCYSCSDPGCNQYPRLRCYRCSSMLDPLCANPEENSLSYEFCDSFLPDDRCYARIVDQHVERGCEVDLNNIGEDVCAGDPMCFACHSSGCNSVEESTLKSKARCMSCSSERDGEECEKAAMGAEHCDDFNDICFTRVIDKNLQRGCLLTLEEHEQATCSDVSNTACITCESPSCNNQPWLKCLKCKKSENPDCIDPASTSLTEFASLCTKYDEQATCYVRTTEQDLERGCSVELANPGEVCTDTVACETCTTDNCNVQTESSLPSFSKCIQCTSEDENNDCNKQLPEATQCPEKNDKCFTQVFDGILSRNCLSVLTNDGRQKCTDPNDHSCIVCEEPGCNENHWTKCHQCDQSNSDGCEGEQSDNGAKLCKNYSADEECYTKLDQNHQLIRGCLSDVGTKDELCVDAKSCLTCKGDSCNTEPGSSLVHIKCQQCTSAEVGCLEGTIESRTCPLQDDMCYSTVNNDKLLERGCLSMLNEDMKEICKNDSNPACIVCLEDGCNEMQWPKCYRCNSSASDDSCDHKLMPDMMEFCPSYHDNALCYSTIEQGSVSRDCTNEKANICDGNSRCVACKDEGCNDLPKQELNTVHTCYRCRSDEEDCDHLKEHVQECGERNDRCYTRVDDELNLHRGCLSDIDADECDNSERCLICPDKNCNNAPWAKCFQCSNSTNEECASKQTTLDNLKYCQQYARHGECYVTIDPIEFRRGCTSDLEDVSCVESDSCVKCKGDGCNRDSLKSYFDPTYCLQCHSDMHIGCIDGSAPSMACENPDDACFYRRASSKAIHRGCLSELTSIDQRKCRSSTSLACHVCDENACNRAKWRRCHKCSSLVDVSCPDRQNSTFLEFCLKIDDDCFESNNHGEIYRGCGRHYCADKKVCVECAADACNGHPDSALQPSYCLVCNSTDPFCVNGTSMSQHCDYLNEPCYTLVRYDGILERGCFSKVPQDFKGICMDPTDRSCITCTSDSCNRDQWRQCVQCRSLELDQYCSRGTSLLKSHFCPLFQRNERCYAKDVEGTVIRGCLSDNVTQQDPCEGLKEKDCYTCNSDHCNAKTLNGGGHDRFYCHTCDSSSYRDCVWNPYTSLTKDCEVGDRACATVILPNGHTYRGCSQDAQCIAAGKECILCDSFSGCNIDRYPSDRLRCNICQSSQSNSCKLLPYPGQFEKPCIRLVAGDRCATVFDGFNVSYRDCLSSVREEHLSKCSESESSVECDICSRWNCNTGTVRQDDRCLQCTSNMTHCSSGMRTATVCSTPSEGKCYSRVDEDGFLVRGCLSDITDLELKDSCEKDGVDCVICDGSGCNARFLPKNTLTCVQCDSRLQLNCAQEQKDDDNVKYCRRHVQDDRCYTRTDTDGSLQRGCLSDLSNDTVCNAGSSLSCDVCVGSSCNKLAYPSNRLSCYQCNSEYALNCDAEQRNEELLKCRYHRNKDGCYIRTYQEDVIRGCISDLADGMDPCEGWNRKDCRTCYEDGCNFISKTVLRNSSSIVGTEMWIALYCLFHYSFTIFG</sequence>
<feature type="domain" description="DUF753" evidence="2">
    <location>
        <begin position="758"/>
        <end position="831"/>
    </location>
</feature>
<feature type="domain" description="DUF753" evidence="2">
    <location>
        <begin position="680"/>
        <end position="752"/>
    </location>
</feature>
<feature type="domain" description="DUF753" evidence="2">
    <location>
        <begin position="27"/>
        <end position="99"/>
    </location>
</feature>
<dbReference type="PANTHER" id="PTHR21721:SF27">
    <property type="entry name" value="GH09876P"/>
    <property type="match status" value="1"/>
</dbReference>
<feature type="chain" id="PRO_5008140989" description="DUF753 domain-containing protein" evidence="1">
    <location>
        <begin position="24"/>
        <end position="1914"/>
    </location>
</feature>
<evidence type="ECO:0000313" key="3">
    <source>
        <dbReference type="EnsemblMetazoa" id="AMIN007036-PA"/>
    </source>
</evidence>
<feature type="domain" description="DUF753" evidence="2">
    <location>
        <begin position="1073"/>
        <end position="1144"/>
    </location>
</feature>
<dbReference type="VEuPathDB" id="VectorBase:AMIN007036"/>
<feature type="domain" description="DUF753" evidence="2">
    <location>
        <begin position="593"/>
        <end position="668"/>
    </location>
</feature>
<reference evidence="3" key="2">
    <citation type="submission" date="2020-05" db="UniProtKB">
        <authorList>
            <consortium name="EnsemblMetazoa"/>
        </authorList>
    </citation>
    <scope>IDENTIFICATION</scope>
    <source>
        <strain evidence="3">MINIMUS1</strain>
    </source>
</reference>
<accession>A0A182W9K8</accession>
<dbReference type="EnsemblMetazoa" id="AMIN007036-RA">
    <property type="protein sequence ID" value="AMIN007036-PA"/>
    <property type="gene ID" value="AMIN007036"/>
</dbReference>
<feature type="domain" description="DUF753" evidence="2">
    <location>
        <begin position="429"/>
        <end position="503"/>
    </location>
</feature>
<keyword evidence="1" id="KW-0732">Signal</keyword>
<evidence type="ECO:0000313" key="4">
    <source>
        <dbReference type="Proteomes" id="UP000075920"/>
    </source>
</evidence>
<feature type="signal peptide" evidence="1">
    <location>
        <begin position="1"/>
        <end position="23"/>
    </location>
</feature>
<feature type="domain" description="DUF753" evidence="2">
    <location>
        <begin position="267"/>
        <end position="338"/>
    </location>
</feature>
<reference evidence="4" key="1">
    <citation type="submission" date="2013-03" db="EMBL/GenBank/DDBJ databases">
        <title>The Genome Sequence of Anopheles minimus MINIMUS1.</title>
        <authorList>
            <consortium name="The Broad Institute Genomics Platform"/>
            <person name="Neafsey D.E."/>
            <person name="Walton C."/>
            <person name="Walker B."/>
            <person name="Young S.K."/>
            <person name="Zeng Q."/>
            <person name="Gargeya S."/>
            <person name="Fitzgerald M."/>
            <person name="Haas B."/>
            <person name="Abouelleil A."/>
            <person name="Allen A.W."/>
            <person name="Alvarado L."/>
            <person name="Arachchi H.M."/>
            <person name="Berlin A.M."/>
            <person name="Chapman S.B."/>
            <person name="Gainer-Dewar J."/>
            <person name="Goldberg J."/>
            <person name="Griggs A."/>
            <person name="Gujja S."/>
            <person name="Hansen M."/>
            <person name="Howarth C."/>
            <person name="Imamovic A."/>
            <person name="Ireland A."/>
            <person name="Larimer J."/>
            <person name="McCowan C."/>
            <person name="Murphy C."/>
            <person name="Pearson M."/>
            <person name="Poon T.W."/>
            <person name="Priest M."/>
            <person name="Roberts A."/>
            <person name="Saif S."/>
            <person name="Shea T."/>
            <person name="Sisk P."/>
            <person name="Sykes S."/>
            <person name="Wortman J."/>
            <person name="Nusbaum C."/>
            <person name="Birren B."/>
        </authorList>
    </citation>
    <scope>NUCLEOTIDE SEQUENCE [LARGE SCALE GENOMIC DNA]</scope>
    <source>
        <strain evidence="4">MINIMUS1</strain>
    </source>
</reference>
<feature type="domain" description="DUF753" evidence="2">
    <location>
        <begin position="189"/>
        <end position="261"/>
    </location>
</feature>
<dbReference type="PANTHER" id="PTHR21721">
    <property type="entry name" value="GH09876P-RELATED"/>
    <property type="match status" value="1"/>
</dbReference>
<proteinExistence type="predicted"/>
<dbReference type="InterPro" id="IPR008472">
    <property type="entry name" value="DUF753"/>
</dbReference>
<evidence type="ECO:0000256" key="1">
    <source>
        <dbReference type="SAM" id="SignalP"/>
    </source>
</evidence>
<feature type="domain" description="DUF753" evidence="2">
    <location>
        <begin position="1310"/>
        <end position="1380"/>
    </location>
</feature>
<feature type="domain" description="DUF753" evidence="2">
    <location>
        <begin position="1639"/>
        <end position="1711"/>
    </location>
</feature>
<dbReference type="Pfam" id="PF05444">
    <property type="entry name" value="DUF753"/>
    <property type="match status" value="19"/>
</dbReference>
<feature type="domain" description="DUF753" evidence="2">
    <location>
        <begin position="350"/>
        <end position="423"/>
    </location>
</feature>
<feature type="domain" description="DUF753" evidence="2">
    <location>
        <begin position="1552"/>
        <end position="1630"/>
    </location>
</feature>
<feature type="domain" description="DUF753" evidence="2">
    <location>
        <begin position="515"/>
        <end position="587"/>
    </location>
</feature>
<protein>
    <recommendedName>
        <fullName evidence="2">DUF753 domain-containing protein</fullName>
    </recommendedName>
</protein>
<feature type="domain" description="DUF753" evidence="2">
    <location>
        <begin position="842"/>
        <end position="913"/>
    </location>
</feature>